<feature type="compositionally biased region" description="Basic and acidic residues" evidence="8">
    <location>
        <begin position="458"/>
        <end position="473"/>
    </location>
</feature>
<dbReference type="GO" id="GO:0000785">
    <property type="term" value="C:chromatin"/>
    <property type="evidence" value="ECO:0000318"/>
    <property type="project" value="GO_Central"/>
</dbReference>
<comment type="subcellular location">
    <subcellularLocation>
        <location evidence="1">Nucleus</location>
    </subcellularLocation>
</comment>
<evidence type="ECO:0000256" key="4">
    <source>
        <dbReference type="ARBA" id="ARBA00023015"/>
    </source>
</evidence>
<dbReference type="PROSITE" id="PS51184">
    <property type="entry name" value="JMJC"/>
    <property type="match status" value="1"/>
</dbReference>
<evidence type="ECO:0000256" key="7">
    <source>
        <dbReference type="PROSITE-ProRule" id="PRU00175"/>
    </source>
</evidence>
<feature type="region of interest" description="Disordered" evidence="8">
    <location>
        <begin position="455"/>
        <end position="482"/>
    </location>
</feature>
<dbReference type="Pfam" id="PF10497">
    <property type="entry name" value="zf-4CXXC_R1"/>
    <property type="match status" value="1"/>
</dbReference>
<dbReference type="Gramene" id="Mp5g16950.2">
    <property type="protein sequence ID" value="Mp5g16950.2.cds"/>
    <property type="gene ID" value="Mp5g16950"/>
</dbReference>
<dbReference type="GO" id="GO:0032454">
    <property type="term" value="F:histone H3K9 demethylase activity"/>
    <property type="evidence" value="ECO:0000318"/>
    <property type="project" value="GO_Central"/>
</dbReference>
<evidence type="ECO:0000256" key="8">
    <source>
        <dbReference type="SAM" id="MobiDB-lite"/>
    </source>
</evidence>
<reference evidence="13" key="1">
    <citation type="journal article" date="2017" name="Cell">
        <title>Insights into land plant evolution garnered from the Marchantia polymorpha genome.</title>
        <authorList>
            <person name="Bowman J.L."/>
            <person name="Kohchi T."/>
            <person name="Yamato K.T."/>
            <person name="Jenkins J."/>
            <person name="Shu S."/>
            <person name="Ishizaki K."/>
            <person name="Yamaoka S."/>
            <person name="Nishihama R."/>
            <person name="Nakamura Y."/>
            <person name="Berger F."/>
            <person name="Adam C."/>
            <person name="Aki S.S."/>
            <person name="Althoff F."/>
            <person name="Araki T."/>
            <person name="Arteaga-Vazquez M.A."/>
            <person name="Balasubrmanian S."/>
            <person name="Barry K."/>
            <person name="Bauer D."/>
            <person name="Boehm C.R."/>
            <person name="Briginshaw L."/>
            <person name="Caballero-Perez J."/>
            <person name="Catarino B."/>
            <person name="Chen F."/>
            <person name="Chiyoda S."/>
            <person name="Chovatia M."/>
            <person name="Davies K.M."/>
            <person name="Delmans M."/>
            <person name="Demura T."/>
            <person name="Dierschke T."/>
            <person name="Dolan L."/>
            <person name="Dorantes-Acosta A.E."/>
            <person name="Eklund D.M."/>
            <person name="Florent S.N."/>
            <person name="Flores-Sandoval E."/>
            <person name="Fujiyama A."/>
            <person name="Fukuzawa H."/>
            <person name="Galik B."/>
            <person name="Grimanelli D."/>
            <person name="Grimwood J."/>
            <person name="Grossniklaus U."/>
            <person name="Hamada T."/>
            <person name="Haseloff J."/>
            <person name="Hetherington A.J."/>
            <person name="Higo A."/>
            <person name="Hirakawa Y."/>
            <person name="Hundley H.N."/>
            <person name="Ikeda Y."/>
            <person name="Inoue K."/>
            <person name="Inoue S.I."/>
            <person name="Ishida S."/>
            <person name="Jia Q."/>
            <person name="Kakita M."/>
            <person name="Kanazawa T."/>
            <person name="Kawai Y."/>
            <person name="Kawashima T."/>
            <person name="Kennedy M."/>
            <person name="Kinose K."/>
            <person name="Kinoshita T."/>
            <person name="Kohara Y."/>
            <person name="Koide E."/>
            <person name="Komatsu K."/>
            <person name="Kopischke S."/>
            <person name="Kubo M."/>
            <person name="Kyozuka J."/>
            <person name="Lagercrantz U."/>
            <person name="Lin S.S."/>
            <person name="Lindquist E."/>
            <person name="Lipzen A.M."/>
            <person name="Lu C.W."/>
            <person name="De Luna E."/>
            <person name="Martienssen R.A."/>
            <person name="Minamino N."/>
            <person name="Mizutani M."/>
            <person name="Mizutani M."/>
            <person name="Mochizuki N."/>
            <person name="Monte I."/>
            <person name="Mosher R."/>
            <person name="Nagasaki H."/>
            <person name="Nakagami H."/>
            <person name="Naramoto S."/>
            <person name="Nishitani K."/>
            <person name="Ohtani M."/>
            <person name="Okamoto T."/>
            <person name="Okumura M."/>
            <person name="Phillips J."/>
            <person name="Pollak B."/>
            <person name="Reinders A."/>
            <person name="Rovekamp M."/>
            <person name="Sano R."/>
            <person name="Sawa S."/>
            <person name="Schmid M.W."/>
            <person name="Shirakawa M."/>
            <person name="Solano R."/>
            <person name="Spunde A."/>
            <person name="Suetsugu N."/>
            <person name="Sugano S."/>
            <person name="Sugiyama A."/>
            <person name="Sun R."/>
            <person name="Suzuki Y."/>
            <person name="Takenaka M."/>
            <person name="Takezawa D."/>
            <person name="Tomogane H."/>
            <person name="Tsuzuki M."/>
            <person name="Ueda T."/>
            <person name="Umeda M."/>
            <person name="Ward J.M."/>
            <person name="Watanabe Y."/>
            <person name="Yazaki K."/>
            <person name="Yokoyama R."/>
            <person name="Yoshitake Y."/>
            <person name="Yotsui I."/>
            <person name="Zachgo S."/>
            <person name="Schmutz J."/>
        </authorList>
    </citation>
    <scope>NUCLEOTIDE SEQUENCE [LARGE SCALE GENOMIC DNA]</scope>
    <source>
        <strain evidence="13">Tak-1</strain>
    </source>
</reference>
<dbReference type="GO" id="GO:0031490">
    <property type="term" value="F:chromatin DNA binding"/>
    <property type="evidence" value="ECO:0000318"/>
    <property type="project" value="GO_Central"/>
</dbReference>
<feature type="domain" description="WRC" evidence="11">
    <location>
        <begin position="190"/>
        <end position="235"/>
    </location>
</feature>
<dbReference type="Pfam" id="PF02373">
    <property type="entry name" value="JmjC"/>
    <property type="match status" value="1"/>
</dbReference>
<comment type="similarity">
    <text evidence="2">Belongs to the JARID1 histone demethylase family.</text>
</comment>
<feature type="compositionally biased region" description="Polar residues" evidence="8">
    <location>
        <begin position="139"/>
        <end position="159"/>
    </location>
</feature>
<name>A0A2R6WAQ7_MARPO</name>
<organism evidence="12 13">
    <name type="scientific">Marchantia polymorpha</name>
    <name type="common">Common liverwort</name>
    <name type="synonym">Marchantia aquatica</name>
    <dbReference type="NCBI Taxonomy" id="3197"/>
    <lineage>
        <taxon>Eukaryota</taxon>
        <taxon>Viridiplantae</taxon>
        <taxon>Streptophyta</taxon>
        <taxon>Embryophyta</taxon>
        <taxon>Marchantiophyta</taxon>
        <taxon>Marchantiopsida</taxon>
        <taxon>Marchantiidae</taxon>
        <taxon>Marchantiales</taxon>
        <taxon>Marchantiaceae</taxon>
        <taxon>Marchantia</taxon>
    </lineage>
</organism>
<dbReference type="InterPro" id="IPR014977">
    <property type="entry name" value="WRC_dom"/>
</dbReference>
<dbReference type="SMART" id="SM00558">
    <property type="entry name" value="JmjC"/>
    <property type="match status" value="1"/>
</dbReference>
<feature type="region of interest" description="Disordered" evidence="8">
    <location>
        <begin position="983"/>
        <end position="1004"/>
    </location>
</feature>
<sequence length="1176" mass="135071">MRGLENSGATYRWRGNPVGLVTKRAFRRRRRGRETICMIFDVNASNDATDSSLLLDTSRSHLLPSTQEMNDACLRNSNTWNKRFDIRHIRNPEMRKKRPFRRELHSAFPNLGRCRMKVEKLEQLSCSDDDADDNLYSPLLNSSKSSVQNDVNKSGSVRSETPETKEKVNNSVQSKKVVEVPINLASHLPHYERQRCKRSDGKNWQCKEMAVEGYYHCKKHDKRIKKVNAATGKQESRRLNNGNSQIGAKRYEGRVQGKGLSKDKASTKSTRKDQVSENSGVNTSEALNFPIWRSQPKPRRQRGPPVTNAESYDNDRDRGDQTSQHHDFTAPAPGLVHIAQGNGVALTRGRVSLVNYAESDDEDQTPVESESSDDSLRNPKPSRRTTYLSIRESELNDGEYQSCERNGGSGLEQLCHPQSRIVGDKCTGLDDHELQREEFGLRHYLRKRPRKIDTSNAECKDNNGYDERKRSKSIDPPTPDKSTRTWCHQCRLEPPQEEPIVRCQFCRKKKYCWPCVEHWYPELSIEGVEKKCPFCRGFCNCKQCLRSKGPEDDYEIDDRKKLELSFYMLFKILPYLKQIQEQQEQELAVERKLQGDRFQVIEKHHVSERIYCDNCETSIVDFYRTCCSCKYDLCLSCCNELRVESKAGSSSMFSSKDEACKSGPYQPAESEANRALTGLVPRIELRANNNGSISCPRLDGSCGGALLVLKSIFGDQWISDLIDEIYNLPFFHHKTLTLEVALEKETCSCKGIRESADIETYCSSQQDDDSSLLLAAKRTGSSDNFIYCPTIIHTETEDLNHFRKHWSMGEPVIIRDVLAKTTGLSWEPLVMWRALRDKKVKDQDEGKFVKVLNCMNWSEGKIGIRQFFTGYEKGFLEKDGRARLLKLSDWPPTNEFNERLRRHGAEFITALPFQDYSHPTKGYLNLATKLPKKVVKPDLGPKTYIAYGNRTELAKGNSVTKLHCDMSDAVNIICHTADVNGERGRQKETRFQGNVSGESDDEGRPPCGGAVWDIFRREDVPKLEEYIRKHRKEFNNHDNMPMECDHPIHDKTVYLDSTHKKKLKEEYNIEPWTFEQFYGEAVLIPAGCPHQVRNLKSCLKVALDFVSPENIHQCIRLTEEFRLLPKDHPAKEDKLEVKKMLLHAAKQACEEIKRLTPRLHPDYRNSKIPELPDLNE</sequence>
<evidence type="ECO:0000256" key="2">
    <source>
        <dbReference type="ARBA" id="ARBA00006801"/>
    </source>
</evidence>
<dbReference type="InterPro" id="IPR001841">
    <property type="entry name" value="Znf_RING"/>
</dbReference>
<dbReference type="AlphaFoldDB" id="A0A2R6WAQ7"/>
<gene>
    <name evidence="12" type="ORF">MARPO_0117s0011</name>
</gene>
<feature type="region of interest" description="Disordered" evidence="8">
    <location>
        <begin position="137"/>
        <end position="173"/>
    </location>
</feature>
<dbReference type="Proteomes" id="UP000244005">
    <property type="component" value="Unassembled WGS sequence"/>
</dbReference>
<dbReference type="SUPFAM" id="SSF51197">
    <property type="entry name" value="Clavaminate synthase-like"/>
    <property type="match status" value="1"/>
</dbReference>
<dbReference type="PROSITE" id="PS50089">
    <property type="entry name" value="ZF_RING_2"/>
    <property type="match status" value="1"/>
</dbReference>
<feature type="domain" description="JmjC" evidence="10">
    <location>
        <begin position="919"/>
        <end position="1122"/>
    </location>
</feature>
<dbReference type="OrthoDB" id="1667110at2759"/>
<dbReference type="GO" id="GO:0006357">
    <property type="term" value="P:regulation of transcription by RNA polymerase II"/>
    <property type="evidence" value="ECO:0000318"/>
    <property type="project" value="GO_Central"/>
</dbReference>
<accession>A0A2R6WAQ7</accession>
<dbReference type="Pfam" id="PF08879">
    <property type="entry name" value="WRC"/>
    <property type="match status" value="1"/>
</dbReference>
<dbReference type="PANTHER" id="PTHR12549:SF38">
    <property type="entry name" value="JMJC DOMAIN-CONTAINING HISTONE DEMETHYLASE 2, ISOFORM A"/>
    <property type="match status" value="1"/>
</dbReference>
<evidence type="ECO:0000256" key="6">
    <source>
        <dbReference type="ARBA" id="ARBA00023242"/>
    </source>
</evidence>
<dbReference type="GO" id="GO:0000118">
    <property type="term" value="C:histone deacetylase complex"/>
    <property type="evidence" value="ECO:0000318"/>
    <property type="project" value="GO_Central"/>
</dbReference>
<dbReference type="GO" id="GO:0003712">
    <property type="term" value="F:transcription coregulator activity"/>
    <property type="evidence" value="ECO:0000318"/>
    <property type="project" value="GO_Central"/>
</dbReference>
<feature type="compositionally biased region" description="Polar residues" evidence="8">
    <location>
        <begin position="276"/>
        <end position="286"/>
    </location>
</feature>
<dbReference type="PANTHER" id="PTHR12549">
    <property type="entry name" value="JMJC DOMAIN-CONTAINING HISTONE DEMETHYLATION PROTEIN"/>
    <property type="match status" value="1"/>
</dbReference>
<evidence type="ECO:0000256" key="3">
    <source>
        <dbReference type="ARBA" id="ARBA00022723"/>
    </source>
</evidence>
<keyword evidence="5" id="KW-0804">Transcription</keyword>
<dbReference type="PROSITE" id="PS50007">
    <property type="entry name" value="PIPLC_X_DOMAIN"/>
    <property type="match status" value="1"/>
</dbReference>
<evidence type="ECO:0000313" key="13">
    <source>
        <dbReference type="Proteomes" id="UP000244005"/>
    </source>
</evidence>
<evidence type="ECO:0000256" key="1">
    <source>
        <dbReference type="ARBA" id="ARBA00004123"/>
    </source>
</evidence>
<dbReference type="Gene3D" id="2.60.120.650">
    <property type="entry name" value="Cupin"/>
    <property type="match status" value="1"/>
</dbReference>
<dbReference type="InterPro" id="IPR003347">
    <property type="entry name" value="JmjC_dom"/>
</dbReference>
<keyword evidence="6" id="KW-0539">Nucleus</keyword>
<keyword evidence="13" id="KW-1185">Reference proteome</keyword>
<feature type="compositionally biased region" description="Basic and acidic residues" evidence="8">
    <location>
        <begin position="313"/>
        <end position="328"/>
    </location>
</feature>
<dbReference type="EMBL" id="KZ772789">
    <property type="protein sequence ID" value="PTQ30933.1"/>
    <property type="molecule type" value="Genomic_DNA"/>
</dbReference>
<keyword evidence="4" id="KW-0805">Transcription regulation</keyword>
<evidence type="ECO:0000313" key="12">
    <source>
        <dbReference type="EMBL" id="PTQ30933.1"/>
    </source>
</evidence>
<feature type="compositionally biased region" description="Basic and acidic residues" evidence="8">
    <location>
        <begin position="249"/>
        <end position="275"/>
    </location>
</feature>
<keyword evidence="7" id="KW-0863">Zinc-finger</keyword>
<evidence type="ECO:0000256" key="5">
    <source>
        <dbReference type="ARBA" id="ARBA00023163"/>
    </source>
</evidence>
<evidence type="ECO:0000259" key="11">
    <source>
        <dbReference type="PROSITE" id="PS51667"/>
    </source>
</evidence>
<feature type="region of interest" description="Disordered" evidence="8">
    <location>
        <begin position="229"/>
        <end position="332"/>
    </location>
</feature>
<dbReference type="InterPro" id="IPR018866">
    <property type="entry name" value="Znf-4CXXC_R1"/>
</dbReference>
<evidence type="ECO:0000259" key="10">
    <source>
        <dbReference type="PROSITE" id="PS51184"/>
    </source>
</evidence>
<evidence type="ECO:0000259" key="9">
    <source>
        <dbReference type="PROSITE" id="PS50089"/>
    </source>
</evidence>
<feature type="domain" description="RING-type" evidence="9">
    <location>
        <begin position="487"/>
        <end position="536"/>
    </location>
</feature>
<feature type="compositionally biased region" description="Acidic residues" evidence="8">
    <location>
        <begin position="358"/>
        <end position="373"/>
    </location>
</feature>
<keyword evidence="7" id="KW-0862">Zinc</keyword>
<evidence type="ECO:0008006" key="14">
    <source>
        <dbReference type="Google" id="ProtNLM"/>
    </source>
</evidence>
<dbReference type="InterPro" id="IPR045109">
    <property type="entry name" value="LSDs-like"/>
</dbReference>
<proteinExistence type="inferred from homology"/>
<dbReference type="GO" id="GO:0008270">
    <property type="term" value="F:zinc ion binding"/>
    <property type="evidence" value="ECO:0007669"/>
    <property type="project" value="UniProtKB-KW"/>
</dbReference>
<protein>
    <recommendedName>
        <fullName evidence="14">JmjC domain-containing protein</fullName>
    </recommendedName>
</protein>
<feature type="region of interest" description="Disordered" evidence="8">
    <location>
        <begin position="356"/>
        <end position="404"/>
    </location>
</feature>
<keyword evidence="3" id="KW-0479">Metal-binding</keyword>
<dbReference type="PROSITE" id="PS51667">
    <property type="entry name" value="WRC"/>
    <property type="match status" value="1"/>
</dbReference>